<reference evidence="2 3" key="1">
    <citation type="submission" date="2016-10" db="EMBL/GenBank/DDBJ databases">
        <authorList>
            <person name="de Groot N.N."/>
        </authorList>
    </citation>
    <scope>NUCLEOTIDE SEQUENCE [LARGE SCALE GENOMIC DNA]</scope>
    <source>
        <strain evidence="2 3">DSM 26130</strain>
    </source>
</reference>
<dbReference type="PANTHER" id="PTHR33336">
    <property type="entry name" value="QUINOL MONOOXYGENASE YGIN-RELATED"/>
    <property type="match status" value="1"/>
</dbReference>
<dbReference type="OrthoDB" id="9806189at2"/>
<protein>
    <submittedName>
        <fullName evidence="2">Quinol monooxygenase YgiN</fullName>
    </submittedName>
</protein>
<dbReference type="PROSITE" id="PS51725">
    <property type="entry name" value="ABM"/>
    <property type="match status" value="1"/>
</dbReference>
<feature type="domain" description="ABM" evidence="1">
    <location>
        <begin position="3"/>
        <end position="92"/>
    </location>
</feature>
<dbReference type="PANTHER" id="PTHR33336:SF15">
    <property type="entry name" value="ABM DOMAIN-CONTAINING PROTEIN"/>
    <property type="match status" value="1"/>
</dbReference>
<dbReference type="RefSeq" id="WP_093828383.1">
    <property type="nucleotide sequence ID" value="NZ_FOLQ01000006.1"/>
</dbReference>
<keyword evidence="3" id="KW-1185">Reference proteome</keyword>
<evidence type="ECO:0000313" key="3">
    <source>
        <dbReference type="Proteomes" id="UP000198598"/>
    </source>
</evidence>
<name>A0A1I1U7T1_9BACT</name>
<dbReference type="AlphaFoldDB" id="A0A1I1U7T1"/>
<dbReference type="SUPFAM" id="SSF54909">
    <property type="entry name" value="Dimeric alpha+beta barrel"/>
    <property type="match status" value="1"/>
</dbReference>
<keyword evidence="2" id="KW-0503">Monooxygenase</keyword>
<dbReference type="Proteomes" id="UP000198598">
    <property type="component" value="Unassembled WGS sequence"/>
</dbReference>
<dbReference type="InterPro" id="IPR050744">
    <property type="entry name" value="AI-2_Isomerase_LsrG"/>
</dbReference>
<evidence type="ECO:0000259" key="1">
    <source>
        <dbReference type="PROSITE" id="PS51725"/>
    </source>
</evidence>
<dbReference type="InterPro" id="IPR011008">
    <property type="entry name" value="Dimeric_a/b-barrel"/>
</dbReference>
<dbReference type="InterPro" id="IPR007138">
    <property type="entry name" value="ABM_dom"/>
</dbReference>
<dbReference type="Pfam" id="PF03992">
    <property type="entry name" value="ABM"/>
    <property type="match status" value="1"/>
</dbReference>
<organism evidence="2 3">
    <name type="scientific">Spirosoma endophyticum</name>
    <dbReference type="NCBI Taxonomy" id="662367"/>
    <lineage>
        <taxon>Bacteria</taxon>
        <taxon>Pseudomonadati</taxon>
        <taxon>Bacteroidota</taxon>
        <taxon>Cytophagia</taxon>
        <taxon>Cytophagales</taxon>
        <taxon>Cytophagaceae</taxon>
        <taxon>Spirosoma</taxon>
    </lineage>
</organism>
<dbReference type="EMBL" id="FOLQ01000006">
    <property type="protein sequence ID" value="SFD66837.1"/>
    <property type="molecule type" value="Genomic_DNA"/>
</dbReference>
<dbReference type="Gene3D" id="3.30.70.100">
    <property type="match status" value="1"/>
</dbReference>
<accession>A0A1I1U7T1</accession>
<dbReference type="STRING" id="662367.SAMN05216167_106159"/>
<dbReference type="GO" id="GO:0004497">
    <property type="term" value="F:monooxygenase activity"/>
    <property type="evidence" value="ECO:0007669"/>
    <property type="project" value="UniProtKB-KW"/>
</dbReference>
<sequence>MPLLVFATITARPGAEANLKTSLLELVEQVRTEEACQLYELYQSAEHPERFIMHERWDNEAGLLAHDQMPHMKAFGEQAKDWLAGPAELTKVNL</sequence>
<keyword evidence="2" id="KW-0560">Oxidoreductase</keyword>
<gene>
    <name evidence="2" type="ORF">SAMN05216167_106159</name>
</gene>
<evidence type="ECO:0000313" key="2">
    <source>
        <dbReference type="EMBL" id="SFD66837.1"/>
    </source>
</evidence>
<proteinExistence type="predicted"/>